<evidence type="ECO:0000313" key="5">
    <source>
        <dbReference type="EMBL" id="ODA33345.1"/>
    </source>
</evidence>
<dbReference type="PANTHER" id="PTHR30536">
    <property type="entry name" value="ALTRONATE/GALACTARATE DEHYDRATASE"/>
    <property type="match status" value="1"/>
</dbReference>
<accession>A0A1C3EJC9</accession>
<dbReference type="InterPro" id="IPR013974">
    <property type="entry name" value="SAF"/>
</dbReference>
<feature type="compositionally biased region" description="Polar residues" evidence="3">
    <location>
        <begin position="98"/>
        <end position="117"/>
    </location>
</feature>
<comment type="similarity">
    <text evidence="1">Belongs to the UxaA family.</text>
</comment>
<feature type="region of interest" description="Disordered" evidence="3">
    <location>
        <begin position="98"/>
        <end position="121"/>
    </location>
</feature>
<evidence type="ECO:0000256" key="3">
    <source>
        <dbReference type="SAM" id="MobiDB-lite"/>
    </source>
</evidence>
<dbReference type="InterPro" id="IPR052172">
    <property type="entry name" value="UxaA_altronate/galactarate_dh"/>
</dbReference>
<dbReference type="Pfam" id="PF04295">
    <property type="entry name" value="GD_AH_second"/>
    <property type="match status" value="1"/>
</dbReference>
<dbReference type="AlphaFoldDB" id="A0A1C3EJC9"/>
<dbReference type="CDD" id="cd11613">
    <property type="entry name" value="SAF_AH_GD"/>
    <property type="match status" value="1"/>
</dbReference>
<organism evidence="5 6">
    <name type="scientific">Planctopirus hydrillae</name>
    <dbReference type="NCBI Taxonomy" id="1841610"/>
    <lineage>
        <taxon>Bacteria</taxon>
        <taxon>Pseudomonadati</taxon>
        <taxon>Planctomycetota</taxon>
        <taxon>Planctomycetia</taxon>
        <taxon>Planctomycetales</taxon>
        <taxon>Planctomycetaceae</taxon>
        <taxon>Planctopirus</taxon>
    </lineage>
</organism>
<dbReference type="Proteomes" id="UP000094828">
    <property type="component" value="Unassembled WGS sequence"/>
</dbReference>
<keyword evidence="6" id="KW-1185">Reference proteome</keyword>
<dbReference type="RefSeq" id="WP_068846901.1">
    <property type="nucleotide sequence ID" value="NZ_LYDR01000055.1"/>
</dbReference>
<dbReference type="GO" id="GO:0016829">
    <property type="term" value="F:lyase activity"/>
    <property type="evidence" value="ECO:0007669"/>
    <property type="project" value="UniProtKB-KW"/>
</dbReference>
<feature type="domain" description="SAF" evidence="4">
    <location>
        <begin position="15"/>
        <end position="85"/>
    </location>
</feature>
<evidence type="ECO:0000313" key="6">
    <source>
        <dbReference type="Proteomes" id="UP000094828"/>
    </source>
</evidence>
<sequence>MSSEPPRLLQLSPVDHVAVATQSLPAGSMTHEGQELLIRQPVRAGHKVALLPIAAGTPILKYGQPFAIAARDIMVGEHVHTHNVQVLHNDDCQQFAKQNSVAASHDQSTNPKSNPENKMTFAGIRRPDGRVATRNYVAVIGTVNCSSTVVRQIVRAIPPDLLNQYGNIDGVIPLVHSGGCAMEFGGTDHRQLARILGGYARHPNIGAYLLVGLGCETGQGSFLIEQEGLVQLRHSGEAQQAASPLLVNIQEAGGVRRTIERALAALKELLPEANKCQRESIPASELVMGLKCGGSDGFSGLTANPALGIASDLLIAQGGTALLAETPEIFGGEHLLASRAIHPEVSQKLLDKVAWWRAYAARFGTTLDGNPSFGNKEGGLTTIVEKSLGAITKGGASPLVDVLDYAEPVRHRGLNFMDSPGYDPASVTGLIASGAHVVCFTTGRGSCFGSKPAPTLKISTNTSLFERLSEEMDFDAGRVLSSASISQTGHDLLEKVLKVASGEKTCSEQQGFGDDEFFPWTPGPVL</sequence>
<dbReference type="Pfam" id="PF08666">
    <property type="entry name" value="SAF"/>
    <property type="match status" value="1"/>
</dbReference>
<dbReference type="SMART" id="SM00858">
    <property type="entry name" value="SAF"/>
    <property type="match status" value="1"/>
</dbReference>
<evidence type="ECO:0000259" key="4">
    <source>
        <dbReference type="SMART" id="SM00858"/>
    </source>
</evidence>
<dbReference type="EMBL" id="LYDR01000055">
    <property type="protein sequence ID" value="ODA33345.1"/>
    <property type="molecule type" value="Genomic_DNA"/>
</dbReference>
<proteinExistence type="inferred from homology"/>
<gene>
    <name evidence="5" type="ORF">A6X21_18780</name>
</gene>
<dbReference type="InterPro" id="IPR044144">
    <property type="entry name" value="SAF_UxaA/GarD"/>
</dbReference>
<name>A0A1C3EJC9_9PLAN</name>
<dbReference type="Gene3D" id="2.30.130.110">
    <property type="match status" value="1"/>
</dbReference>
<comment type="caution">
    <text evidence="5">The sequence shown here is derived from an EMBL/GenBank/DDBJ whole genome shotgun (WGS) entry which is preliminary data.</text>
</comment>
<protein>
    <submittedName>
        <fullName evidence="5">Galactonate dehydratase</fullName>
    </submittedName>
</protein>
<reference evidence="5 6" key="1">
    <citation type="submission" date="2016-05" db="EMBL/GenBank/DDBJ databases">
        <title>Genomic and physiological characterization of Planctopirus sp. isolated from fresh water lake.</title>
        <authorList>
            <person name="Subhash Y."/>
            <person name="Ramana C."/>
        </authorList>
    </citation>
    <scope>NUCLEOTIDE SEQUENCE [LARGE SCALE GENOMIC DNA]</scope>
    <source>
        <strain evidence="5 6">JC280</strain>
    </source>
</reference>
<evidence type="ECO:0000256" key="2">
    <source>
        <dbReference type="ARBA" id="ARBA00023239"/>
    </source>
</evidence>
<dbReference type="InterPro" id="IPR007392">
    <property type="entry name" value="GD_AH_second"/>
</dbReference>
<keyword evidence="2" id="KW-0456">Lyase</keyword>
<evidence type="ECO:0000256" key="1">
    <source>
        <dbReference type="ARBA" id="ARBA00010986"/>
    </source>
</evidence>
<dbReference type="Pfam" id="PF20629">
    <property type="entry name" value="GD_AH_C"/>
    <property type="match status" value="1"/>
</dbReference>
<dbReference type="STRING" id="1841610.A6X21_18780"/>
<dbReference type="PANTHER" id="PTHR30536:SF5">
    <property type="entry name" value="ALTRONATE DEHYDRATASE"/>
    <property type="match status" value="1"/>
</dbReference>
<dbReference type="GO" id="GO:0019698">
    <property type="term" value="P:D-galacturonate catabolic process"/>
    <property type="evidence" value="ECO:0007669"/>
    <property type="project" value="TreeGrafter"/>
</dbReference>
<dbReference type="OrthoDB" id="9804574at2"/>
<dbReference type="InterPro" id="IPR048332">
    <property type="entry name" value="GD_AH_C"/>
</dbReference>